<keyword evidence="1" id="KW-0472">Membrane</keyword>
<feature type="transmembrane region" description="Helical" evidence="1">
    <location>
        <begin position="159"/>
        <end position="183"/>
    </location>
</feature>
<protein>
    <submittedName>
        <fullName evidence="2">Uncharacterized protein</fullName>
    </submittedName>
</protein>
<sequence length="283" mass="29983">MSPLNITCPPGGTFYACADTSRFLGCCRTNPCATGCPAGNLLPTTFDPAQYGSFGDQQCDAGSFYTCIYPDNSTFVGCCTQPACGDAHECPESSLAGAFLSGNPTKAQVFLELNTTWSQESNSTDDGSTIVTVSDAMASTGSSRPSSAAGHASAHPTSIGAIVGGAVGGFAVIVVLILGLLFVHRRRRRVSSIEEKSQADFPLNPSDRDTIGKLNHRVLPRLENKGHTDLYTLPRYGNCQVQIPLLVPRVPLHTLPRHFAIFSIRVLATPTSAMPTARLCGRS</sequence>
<evidence type="ECO:0000313" key="3">
    <source>
        <dbReference type="Proteomes" id="UP000799441"/>
    </source>
</evidence>
<dbReference type="AlphaFoldDB" id="A0A9P4QBM4"/>
<keyword evidence="1" id="KW-1133">Transmembrane helix</keyword>
<name>A0A9P4QBM4_9PEZI</name>
<dbReference type="OrthoDB" id="3692311at2759"/>
<organism evidence="2 3">
    <name type="scientific">Polychaeton citri CBS 116435</name>
    <dbReference type="NCBI Taxonomy" id="1314669"/>
    <lineage>
        <taxon>Eukaryota</taxon>
        <taxon>Fungi</taxon>
        <taxon>Dikarya</taxon>
        <taxon>Ascomycota</taxon>
        <taxon>Pezizomycotina</taxon>
        <taxon>Dothideomycetes</taxon>
        <taxon>Dothideomycetidae</taxon>
        <taxon>Capnodiales</taxon>
        <taxon>Capnodiaceae</taxon>
        <taxon>Polychaeton</taxon>
    </lineage>
</organism>
<gene>
    <name evidence="2" type="ORF">K431DRAFT_284426</name>
</gene>
<evidence type="ECO:0000256" key="1">
    <source>
        <dbReference type="SAM" id="Phobius"/>
    </source>
</evidence>
<comment type="caution">
    <text evidence="2">The sequence shown here is derived from an EMBL/GenBank/DDBJ whole genome shotgun (WGS) entry which is preliminary data.</text>
</comment>
<evidence type="ECO:0000313" key="2">
    <source>
        <dbReference type="EMBL" id="KAF2721986.1"/>
    </source>
</evidence>
<dbReference type="Proteomes" id="UP000799441">
    <property type="component" value="Unassembled WGS sequence"/>
</dbReference>
<accession>A0A9P4QBM4</accession>
<reference evidence="2" key="1">
    <citation type="journal article" date="2020" name="Stud. Mycol.">
        <title>101 Dothideomycetes genomes: a test case for predicting lifestyles and emergence of pathogens.</title>
        <authorList>
            <person name="Haridas S."/>
            <person name="Albert R."/>
            <person name="Binder M."/>
            <person name="Bloem J."/>
            <person name="Labutti K."/>
            <person name="Salamov A."/>
            <person name="Andreopoulos B."/>
            <person name="Baker S."/>
            <person name="Barry K."/>
            <person name="Bills G."/>
            <person name="Bluhm B."/>
            <person name="Cannon C."/>
            <person name="Castanera R."/>
            <person name="Culley D."/>
            <person name="Daum C."/>
            <person name="Ezra D."/>
            <person name="Gonzalez J."/>
            <person name="Henrissat B."/>
            <person name="Kuo A."/>
            <person name="Liang C."/>
            <person name="Lipzen A."/>
            <person name="Lutzoni F."/>
            <person name="Magnuson J."/>
            <person name="Mondo S."/>
            <person name="Nolan M."/>
            <person name="Ohm R."/>
            <person name="Pangilinan J."/>
            <person name="Park H.-J."/>
            <person name="Ramirez L."/>
            <person name="Alfaro M."/>
            <person name="Sun H."/>
            <person name="Tritt A."/>
            <person name="Yoshinaga Y."/>
            <person name="Zwiers L.-H."/>
            <person name="Turgeon B."/>
            <person name="Goodwin S."/>
            <person name="Spatafora J."/>
            <person name="Crous P."/>
            <person name="Grigoriev I."/>
        </authorList>
    </citation>
    <scope>NUCLEOTIDE SEQUENCE</scope>
    <source>
        <strain evidence="2">CBS 116435</strain>
    </source>
</reference>
<keyword evidence="3" id="KW-1185">Reference proteome</keyword>
<proteinExistence type="predicted"/>
<dbReference type="EMBL" id="MU003786">
    <property type="protein sequence ID" value="KAF2721986.1"/>
    <property type="molecule type" value="Genomic_DNA"/>
</dbReference>
<keyword evidence="1" id="KW-0812">Transmembrane</keyword>